<dbReference type="KEGG" id="dti:Desti_3605"/>
<comment type="similarity">
    <text evidence="2 10">Belongs to the ammonia transporter channel (TC 1.A.11.2) family.</text>
</comment>
<organism evidence="12 13">
    <name type="scientific">Desulfomonile tiedjei (strain ATCC 49306 / DSM 6799 / DCB-1)</name>
    <dbReference type="NCBI Taxonomy" id="706587"/>
    <lineage>
        <taxon>Bacteria</taxon>
        <taxon>Pseudomonadati</taxon>
        <taxon>Thermodesulfobacteriota</taxon>
        <taxon>Desulfomonilia</taxon>
        <taxon>Desulfomonilales</taxon>
        <taxon>Desulfomonilaceae</taxon>
        <taxon>Desulfomonile</taxon>
    </lineage>
</organism>
<feature type="transmembrane region" description="Helical" evidence="10">
    <location>
        <begin position="191"/>
        <end position="212"/>
    </location>
</feature>
<name>I4C9L2_DESTA</name>
<comment type="subcellular location">
    <subcellularLocation>
        <location evidence="1 10">Cell membrane</location>
        <topology evidence="1 10">Multi-pass membrane protein</topology>
    </subcellularLocation>
</comment>
<evidence type="ECO:0000313" key="13">
    <source>
        <dbReference type="Proteomes" id="UP000006055"/>
    </source>
</evidence>
<evidence type="ECO:0000259" key="11">
    <source>
        <dbReference type="Pfam" id="PF00909"/>
    </source>
</evidence>
<feature type="transmembrane region" description="Helical" evidence="10">
    <location>
        <begin position="39"/>
        <end position="59"/>
    </location>
</feature>
<dbReference type="InterPro" id="IPR029020">
    <property type="entry name" value="Ammonium/urea_transptr"/>
</dbReference>
<dbReference type="GO" id="GO:0008519">
    <property type="term" value="F:ammonium channel activity"/>
    <property type="evidence" value="ECO:0007669"/>
    <property type="project" value="InterPro"/>
</dbReference>
<evidence type="ECO:0000256" key="5">
    <source>
        <dbReference type="ARBA" id="ARBA00022692"/>
    </source>
</evidence>
<feature type="domain" description="Ammonium transporter AmtB-like" evidence="11">
    <location>
        <begin position="7"/>
        <end position="401"/>
    </location>
</feature>
<accession>I4C9L2</accession>
<sequence>MDGANTAFVMACSALVLVMTPGLAIFYGGLTNSKNVLSTMMHSFFLMGLASVAWVVYVYSLSFGPDVGGVIGNLSHFMGAGVTAAVKEGLTIPHTVFMTFQGMFAIITPALISGAFAERMKFSSFVVFSLLWLTFVYAPICHWVWGEGWLQKLGVLDFAGGLVVHLNCGVAALVAAIVVGKRKGYGSRAFIPHNLTLTLLGVGLLWFGWFGFNAGSRLAADGVAGNAFLTTHLAAAAGALSWAFAEWILKNKPTTLGVASGAVAGLGSITPASGFVGMGSALIIGLVAGVICYMAVLSKERLGYDDSLDVVGIHGVGGVWGTLATGLFASKLINESGSDGLFFGNPGLFVTQFIGVAVTIAYSFIVTLILLYVVKAILGLRVTQEEEDAGVDTSAHGEVGYNF</sequence>
<dbReference type="EMBL" id="CP003360">
    <property type="protein sequence ID" value="AFM26253.1"/>
    <property type="molecule type" value="Genomic_DNA"/>
</dbReference>
<feature type="transmembrane region" description="Helical" evidence="10">
    <location>
        <begin position="281"/>
        <end position="298"/>
    </location>
</feature>
<feature type="transmembrane region" description="Helical" evidence="10">
    <location>
        <begin position="158"/>
        <end position="179"/>
    </location>
</feature>
<evidence type="ECO:0000256" key="7">
    <source>
        <dbReference type="ARBA" id="ARBA00023136"/>
    </source>
</evidence>
<keyword evidence="4" id="KW-1003">Cell membrane</keyword>
<proteinExistence type="inferred from homology"/>
<protein>
    <recommendedName>
        <fullName evidence="9 10">Ammonium transporter</fullName>
    </recommendedName>
</protein>
<evidence type="ECO:0000256" key="10">
    <source>
        <dbReference type="RuleBase" id="RU362002"/>
    </source>
</evidence>
<dbReference type="Pfam" id="PF00909">
    <property type="entry name" value="Ammonium_transp"/>
    <property type="match status" value="1"/>
</dbReference>
<dbReference type="OrthoDB" id="9814202at2"/>
<dbReference type="Proteomes" id="UP000006055">
    <property type="component" value="Chromosome"/>
</dbReference>
<keyword evidence="6 10" id="KW-1133">Transmembrane helix</keyword>
<dbReference type="PANTHER" id="PTHR43029">
    <property type="entry name" value="AMMONIUM TRANSPORTER MEP2"/>
    <property type="match status" value="1"/>
</dbReference>
<keyword evidence="3 10" id="KW-0813">Transport</keyword>
<gene>
    <name evidence="12" type="ordered locus">Desti_3605</name>
</gene>
<evidence type="ECO:0000256" key="3">
    <source>
        <dbReference type="ARBA" id="ARBA00022448"/>
    </source>
</evidence>
<feature type="transmembrane region" description="Helical" evidence="10">
    <location>
        <begin position="124"/>
        <end position="146"/>
    </location>
</feature>
<dbReference type="NCBIfam" id="TIGR00836">
    <property type="entry name" value="amt"/>
    <property type="match status" value="1"/>
</dbReference>
<evidence type="ECO:0000256" key="2">
    <source>
        <dbReference type="ARBA" id="ARBA00005887"/>
    </source>
</evidence>
<dbReference type="InterPro" id="IPR001905">
    <property type="entry name" value="Ammonium_transpt"/>
</dbReference>
<evidence type="ECO:0000256" key="8">
    <source>
        <dbReference type="ARBA" id="ARBA00023177"/>
    </source>
</evidence>
<dbReference type="SUPFAM" id="SSF111352">
    <property type="entry name" value="Ammonium transporter"/>
    <property type="match status" value="1"/>
</dbReference>
<feature type="transmembrane region" description="Helical" evidence="10">
    <location>
        <begin position="6"/>
        <end position="27"/>
    </location>
</feature>
<dbReference type="AlphaFoldDB" id="I4C9L2"/>
<evidence type="ECO:0000256" key="6">
    <source>
        <dbReference type="ARBA" id="ARBA00022989"/>
    </source>
</evidence>
<evidence type="ECO:0000256" key="4">
    <source>
        <dbReference type="ARBA" id="ARBA00022475"/>
    </source>
</evidence>
<dbReference type="PATRIC" id="fig|706587.4.peg.4103"/>
<evidence type="ECO:0000313" key="12">
    <source>
        <dbReference type="EMBL" id="AFM26253.1"/>
    </source>
</evidence>
<dbReference type="InterPro" id="IPR024041">
    <property type="entry name" value="NH4_transpt_AmtB-like_dom"/>
</dbReference>
<dbReference type="eggNOG" id="COG0004">
    <property type="taxonomic scope" value="Bacteria"/>
</dbReference>
<feature type="transmembrane region" description="Helical" evidence="10">
    <location>
        <begin position="349"/>
        <end position="374"/>
    </location>
</feature>
<evidence type="ECO:0000256" key="1">
    <source>
        <dbReference type="ARBA" id="ARBA00004651"/>
    </source>
</evidence>
<feature type="transmembrane region" description="Helical" evidence="10">
    <location>
        <begin position="224"/>
        <end position="244"/>
    </location>
</feature>
<keyword evidence="13" id="KW-1185">Reference proteome</keyword>
<dbReference type="Gene3D" id="1.10.3430.10">
    <property type="entry name" value="Ammonium transporter AmtB like domains"/>
    <property type="match status" value="1"/>
</dbReference>
<dbReference type="FunFam" id="1.10.3430.10:FF:000007">
    <property type="entry name" value="Ammonium transporter"/>
    <property type="match status" value="1"/>
</dbReference>
<dbReference type="STRING" id="706587.Desti_3605"/>
<keyword evidence="8 10" id="KW-0924">Ammonia transport</keyword>
<feature type="transmembrane region" description="Helical" evidence="10">
    <location>
        <begin position="256"/>
        <end position="275"/>
    </location>
</feature>
<dbReference type="PANTHER" id="PTHR43029:SF10">
    <property type="entry name" value="AMMONIUM TRANSPORTER MEP2"/>
    <property type="match status" value="1"/>
</dbReference>
<feature type="transmembrane region" description="Helical" evidence="10">
    <location>
        <begin position="96"/>
        <end position="117"/>
    </location>
</feature>
<dbReference type="GO" id="GO:0005886">
    <property type="term" value="C:plasma membrane"/>
    <property type="evidence" value="ECO:0007669"/>
    <property type="project" value="UniProtKB-SubCell"/>
</dbReference>
<reference evidence="13" key="1">
    <citation type="submission" date="2012-06" db="EMBL/GenBank/DDBJ databases">
        <title>Complete sequence of chromosome of Desulfomonile tiedjei DSM 6799.</title>
        <authorList>
            <person name="Lucas S."/>
            <person name="Copeland A."/>
            <person name="Lapidus A."/>
            <person name="Glavina del Rio T."/>
            <person name="Dalin E."/>
            <person name="Tice H."/>
            <person name="Bruce D."/>
            <person name="Goodwin L."/>
            <person name="Pitluck S."/>
            <person name="Peters L."/>
            <person name="Ovchinnikova G."/>
            <person name="Zeytun A."/>
            <person name="Lu M."/>
            <person name="Kyrpides N."/>
            <person name="Mavromatis K."/>
            <person name="Ivanova N."/>
            <person name="Brettin T."/>
            <person name="Detter J.C."/>
            <person name="Han C."/>
            <person name="Larimer F."/>
            <person name="Land M."/>
            <person name="Hauser L."/>
            <person name="Markowitz V."/>
            <person name="Cheng J.-F."/>
            <person name="Hugenholtz P."/>
            <person name="Woyke T."/>
            <person name="Wu D."/>
            <person name="Spring S."/>
            <person name="Schroeder M."/>
            <person name="Brambilla E."/>
            <person name="Klenk H.-P."/>
            <person name="Eisen J.A."/>
        </authorList>
    </citation>
    <scope>NUCLEOTIDE SEQUENCE [LARGE SCALE GENOMIC DNA]</scope>
    <source>
        <strain evidence="13">ATCC 49306 / DSM 6799 / DCB-1</strain>
    </source>
</reference>
<dbReference type="HOGENOM" id="CLU_000445_33_0_7"/>
<keyword evidence="7 10" id="KW-0472">Membrane</keyword>
<dbReference type="RefSeq" id="WP_014811381.1">
    <property type="nucleotide sequence ID" value="NC_018025.1"/>
</dbReference>
<evidence type="ECO:0000256" key="9">
    <source>
        <dbReference type="ARBA" id="ARBA00050025"/>
    </source>
</evidence>
<keyword evidence="5 10" id="KW-0812">Transmembrane</keyword>
<feature type="transmembrane region" description="Helical" evidence="10">
    <location>
        <begin position="310"/>
        <end position="329"/>
    </location>
</feature>